<gene>
    <name evidence="13" type="ORF">GCM10008939_24130</name>
</gene>
<dbReference type="PROSITE" id="PS50929">
    <property type="entry name" value="ABC_TM1F"/>
    <property type="match status" value="1"/>
</dbReference>
<feature type="transmembrane region" description="Helical" evidence="10">
    <location>
        <begin position="68"/>
        <end position="88"/>
    </location>
</feature>
<dbReference type="PANTHER" id="PTHR43394:SF1">
    <property type="entry name" value="ATP-BINDING CASSETTE SUB-FAMILY B MEMBER 10, MITOCHONDRIAL"/>
    <property type="match status" value="1"/>
</dbReference>
<evidence type="ECO:0000256" key="1">
    <source>
        <dbReference type="ARBA" id="ARBA00004651"/>
    </source>
</evidence>
<dbReference type="PANTHER" id="PTHR43394">
    <property type="entry name" value="ATP-DEPENDENT PERMEASE MDL1, MITOCHONDRIAL"/>
    <property type="match status" value="1"/>
</dbReference>
<comment type="caution">
    <text evidence="13">The sequence shown here is derived from an EMBL/GenBank/DDBJ whole genome shotgun (WGS) entry which is preliminary data.</text>
</comment>
<dbReference type="InterPro" id="IPR017871">
    <property type="entry name" value="ABC_transporter-like_CS"/>
</dbReference>
<feature type="domain" description="ABC transporter" evidence="11">
    <location>
        <begin position="352"/>
        <end position="586"/>
    </location>
</feature>
<evidence type="ECO:0000256" key="10">
    <source>
        <dbReference type="SAM" id="Phobius"/>
    </source>
</evidence>
<dbReference type="EMBL" id="BMOE01000008">
    <property type="protein sequence ID" value="GGJ79464.1"/>
    <property type="molecule type" value="Genomic_DNA"/>
</dbReference>
<dbReference type="GO" id="GO:0016887">
    <property type="term" value="F:ATP hydrolysis activity"/>
    <property type="evidence" value="ECO:0007669"/>
    <property type="project" value="InterPro"/>
</dbReference>
<dbReference type="InterPro" id="IPR011527">
    <property type="entry name" value="ABC1_TM_dom"/>
</dbReference>
<dbReference type="Pfam" id="PF00664">
    <property type="entry name" value="ABC_membrane"/>
    <property type="match status" value="1"/>
</dbReference>
<dbReference type="GO" id="GO:0015421">
    <property type="term" value="F:ABC-type oligopeptide transporter activity"/>
    <property type="evidence" value="ECO:0007669"/>
    <property type="project" value="TreeGrafter"/>
</dbReference>
<evidence type="ECO:0000259" key="12">
    <source>
        <dbReference type="PROSITE" id="PS50929"/>
    </source>
</evidence>
<evidence type="ECO:0000256" key="7">
    <source>
        <dbReference type="ARBA" id="ARBA00022840"/>
    </source>
</evidence>
<comment type="subcellular location">
    <subcellularLocation>
        <location evidence="1">Cell membrane</location>
        <topology evidence="1">Multi-pass membrane protein</topology>
    </subcellularLocation>
</comment>
<feature type="transmembrane region" description="Helical" evidence="10">
    <location>
        <begin position="27"/>
        <end position="48"/>
    </location>
</feature>
<evidence type="ECO:0000256" key="9">
    <source>
        <dbReference type="ARBA" id="ARBA00023136"/>
    </source>
</evidence>
<dbReference type="InterPro" id="IPR003439">
    <property type="entry name" value="ABC_transporter-like_ATP-bd"/>
</dbReference>
<dbReference type="SUPFAM" id="SSF90123">
    <property type="entry name" value="ABC transporter transmembrane region"/>
    <property type="match status" value="1"/>
</dbReference>
<dbReference type="AlphaFoldDB" id="A0A917PIS2"/>
<dbReference type="Gene3D" id="1.20.1560.10">
    <property type="entry name" value="ABC transporter type 1, transmembrane domain"/>
    <property type="match status" value="1"/>
</dbReference>
<feature type="transmembrane region" description="Helical" evidence="10">
    <location>
        <begin position="271"/>
        <end position="294"/>
    </location>
</feature>
<keyword evidence="9 10" id="KW-0472">Membrane</keyword>
<keyword evidence="8 10" id="KW-1133">Transmembrane helix</keyword>
<dbReference type="FunFam" id="3.40.50.300:FF:001001">
    <property type="entry name" value="Multidrug ABC transporter ATP-binding protein"/>
    <property type="match status" value="1"/>
</dbReference>
<keyword evidence="5 10" id="KW-0812">Transmembrane</keyword>
<keyword evidence="2" id="KW-0813">Transport</keyword>
<reference evidence="13" key="2">
    <citation type="submission" date="2020-09" db="EMBL/GenBank/DDBJ databases">
        <authorList>
            <person name="Sun Q."/>
            <person name="Ohkuma M."/>
        </authorList>
    </citation>
    <scope>NUCLEOTIDE SEQUENCE</scope>
    <source>
        <strain evidence="13">JCM 14371</strain>
    </source>
</reference>
<dbReference type="RefSeq" id="WP_188963536.1">
    <property type="nucleotide sequence ID" value="NZ_BMOE01000008.1"/>
</dbReference>
<dbReference type="GO" id="GO:0005886">
    <property type="term" value="C:plasma membrane"/>
    <property type="evidence" value="ECO:0007669"/>
    <property type="project" value="UniProtKB-SubCell"/>
</dbReference>
<keyword evidence="6" id="KW-0547">Nucleotide-binding</keyword>
<dbReference type="InterPro" id="IPR003593">
    <property type="entry name" value="AAA+_ATPase"/>
</dbReference>
<evidence type="ECO:0000256" key="6">
    <source>
        <dbReference type="ARBA" id="ARBA00022741"/>
    </source>
</evidence>
<keyword evidence="3" id="KW-1003">Cell membrane</keyword>
<organism evidence="13 14">
    <name type="scientific">Deinococcus aquiradiocola</name>
    <dbReference type="NCBI Taxonomy" id="393059"/>
    <lineage>
        <taxon>Bacteria</taxon>
        <taxon>Thermotogati</taxon>
        <taxon>Deinococcota</taxon>
        <taxon>Deinococci</taxon>
        <taxon>Deinococcales</taxon>
        <taxon>Deinococcaceae</taxon>
        <taxon>Deinococcus</taxon>
    </lineage>
</organism>
<dbReference type="InterPro" id="IPR039421">
    <property type="entry name" value="Type_1_exporter"/>
</dbReference>
<protein>
    <submittedName>
        <fullName evidence="13">ABC transporter ATP-binding protein</fullName>
    </submittedName>
</protein>
<dbReference type="InterPro" id="IPR036640">
    <property type="entry name" value="ABC1_TM_sf"/>
</dbReference>
<dbReference type="InterPro" id="IPR027417">
    <property type="entry name" value="P-loop_NTPase"/>
</dbReference>
<dbReference type="Pfam" id="PF00005">
    <property type="entry name" value="ABC_tran"/>
    <property type="match status" value="1"/>
</dbReference>
<keyword evidence="7 13" id="KW-0067">ATP-binding</keyword>
<accession>A0A917PIS2</accession>
<feature type="transmembrane region" description="Helical" evidence="10">
    <location>
        <begin position="160"/>
        <end position="189"/>
    </location>
</feature>
<dbReference type="SUPFAM" id="SSF52540">
    <property type="entry name" value="P-loop containing nucleoside triphosphate hydrolases"/>
    <property type="match status" value="1"/>
</dbReference>
<reference evidence="13" key="1">
    <citation type="journal article" date="2014" name="Int. J. Syst. Evol. Microbiol.">
        <title>Complete genome sequence of Corynebacterium casei LMG S-19264T (=DSM 44701T), isolated from a smear-ripened cheese.</title>
        <authorList>
            <consortium name="US DOE Joint Genome Institute (JGI-PGF)"/>
            <person name="Walter F."/>
            <person name="Albersmeier A."/>
            <person name="Kalinowski J."/>
            <person name="Ruckert C."/>
        </authorList>
    </citation>
    <scope>NUCLEOTIDE SEQUENCE</scope>
    <source>
        <strain evidence="13">JCM 14371</strain>
    </source>
</reference>
<evidence type="ECO:0000256" key="2">
    <source>
        <dbReference type="ARBA" id="ARBA00022448"/>
    </source>
</evidence>
<evidence type="ECO:0000256" key="4">
    <source>
        <dbReference type="ARBA" id="ARBA00022519"/>
    </source>
</evidence>
<feature type="domain" description="ABC transmembrane type-1" evidence="12">
    <location>
        <begin position="29"/>
        <end position="317"/>
    </location>
</feature>
<dbReference type="SMART" id="SM00382">
    <property type="entry name" value="AAA"/>
    <property type="match status" value="1"/>
</dbReference>
<evidence type="ECO:0000259" key="11">
    <source>
        <dbReference type="PROSITE" id="PS50893"/>
    </source>
</evidence>
<keyword evidence="14" id="KW-1185">Reference proteome</keyword>
<evidence type="ECO:0000256" key="5">
    <source>
        <dbReference type="ARBA" id="ARBA00022692"/>
    </source>
</evidence>
<dbReference type="PROSITE" id="PS50893">
    <property type="entry name" value="ABC_TRANSPORTER_2"/>
    <property type="match status" value="1"/>
</dbReference>
<evidence type="ECO:0000313" key="13">
    <source>
        <dbReference type="EMBL" id="GGJ79464.1"/>
    </source>
</evidence>
<dbReference type="Proteomes" id="UP000635726">
    <property type="component" value="Unassembled WGS sequence"/>
</dbReference>
<keyword evidence="4" id="KW-0997">Cell inner membrane</keyword>
<dbReference type="GO" id="GO:0005524">
    <property type="term" value="F:ATP binding"/>
    <property type="evidence" value="ECO:0007669"/>
    <property type="project" value="UniProtKB-KW"/>
</dbReference>
<dbReference type="PROSITE" id="PS00211">
    <property type="entry name" value="ABC_TRANSPORTER_1"/>
    <property type="match status" value="1"/>
</dbReference>
<sequence length="590" mass="63963">MTAPTPLPEGPSVTRRLYGLLVPYRRAVLLGLCFLVLSVAAELYPPLVWGRVIDHGLTRRGDTFTADWTFIGWQLALLVAVFAVQQVLSAWRGVLLERAGQQLTLDLRLRLYDTLAGQSASYFESQRTGDLLSRVTADVDGIQDVLLRGTDAVLGNALRLVGVIGIFVALQPLLGVIVTLPMLAVGLLLTRYNASVRPAYRAARRRLGDLSALVTDRLGGIRVVQGFAREAAEARRVEEIGQQLYDEGVKAVTIRNRTFPVVRFVSNFGNILMLGGGAALIVAGQFTLGGLLAYRGYGRYFYGPIDDLVNINDLLQRAEASGRRIFQVLDAPVSVVQAPDALPLPAPARGDLLFENVTFGYDAAQPVLRGLNLRVRAGERVAVLGRSGAGKSTLIGLLTRTYDPQSGRVLLDGHDVRTLTLPSLRRAATVMQQDTFLFHDTVLENVRYARPDATPQEVTDALRVASALEFVQALPQGLETMVGERGVKLSGGQRQRLAIARVLLARPAVLLLDEPTSAVDAESEASIVEALERLMRGRTALIVTHRLSLARSADRVVVLEGGVVVEEGHPDVLRRQGGRYAALEDAAALA</sequence>
<name>A0A917PIS2_9DEIO</name>
<proteinExistence type="predicted"/>
<evidence type="ECO:0000313" key="14">
    <source>
        <dbReference type="Proteomes" id="UP000635726"/>
    </source>
</evidence>
<evidence type="ECO:0000256" key="8">
    <source>
        <dbReference type="ARBA" id="ARBA00022989"/>
    </source>
</evidence>
<evidence type="ECO:0000256" key="3">
    <source>
        <dbReference type="ARBA" id="ARBA00022475"/>
    </source>
</evidence>
<dbReference type="Gene3D" id="3.40.50.300">
    <property type="entry name" value="P-loop containing nucleotide triphosphate hydrolases"/>
    <property type="match status" value="1"/>
</dbReference>